<dbReference type="GO" id="GO:0003729">
    <property type="term" value="F:mRNA binding"/>
    <property type="evidence" value="ECO:0007669"/>
    <property type="project" value="TreeGrafter"/>
</dbReference>
<evidence type="ECO:0000256" key="2">
    <source>
        <dbReference type="SAM" id="MobiDB-lite"/>
    </source>
</evidence>
<dbReference type="EMBL" id="SKCS01000157">
    <property type="protein sequence ID" value="TNN15082.1"/>
    <property type="molecule type" value="Genomic_DNA"/>
</dbReference>
<feature type="region of interest" description="Disordered" evidence="2">
    <location>
        <begin position="638"/>
        <end position="682"/>
    </location>
</feature>
<name>A0A4Z2DF35_SCHJA</name>
<feature type="compositionally biased region" description="Polar residues" evidence="2">
    <location>
        <begin position="327"/>
        <end position="336"/>
    </location>
</feature>
<keyword evidence="1" id="KW-0175">Coiled coil</keyword>
<proteinExistence type="predicted"/>
<feature type="compositionally biased region" description="Polar residues" evidence="2">
    <location>
        <begin position="251"/>
        <end position="266"/>
    </location>
</feature>
<feature type="compositionally biased region" description="Polar residues" evidence="2">
    <location>
        <begin position="1"/>
        <end position="10"/>
    </location>
</feature>
<feature type="compositionally biased region" description="Polar residues" evidence="2">
    <location>
        <begin position="835"/>
        <end position="855"/>
    </location>
</feature>
<dbReference type="OrthoDB" id="6288422at2759"/>
<dbReference type="GO" id="GO:0001732">
    <property type="term" value="P:formation of cytoplasmic translation initiation complex"/>
    <property type="evidence" value="ECO:0007669"/>
    <property type="project" value="TreeGrafter"/>
</dbReference>
<protein>
    <recommendedName>
        <fullName evidence="5">Ensconsin (Microtubule-associated protein 7)</fullName>
    </recommendedName>
</protein>
<dbReference type="InterPro" id="IPR027512">
    <property type="entry name" value="EIF3A"/>
</dbReference>
<dbReference type="GO" id="GO:0002188">
    <property type="term" value="P:translation reinitiation"/>
    <property type="evidence" value="ECO:0007669"/>
    <property type="project" value="TreeGrafter"/>
</dbReference>
<accession>A0A4Z2DF35</accession>
<feature type="compositionally biased region" description="Polar residues" evidence="2">
    <location>
        <begin position="931"/>
        <end position="945"/>
    </location>
</feature>
<feature type="compositionally biased region" description="Basic and acidic residues" evidence="2">
    <location>
        <begin position="374"/>
        <end position="384"/>
    </location>
</feature>
<dbReference type="GO" id="GO:0003743">
    <property type="term" value="F:translation initiation factor activity"/>
    <property type="evidence" value="ECO:0007669"/>
    <property type="project" value="TreeGrafter"/>
</dbReference>
<feature type="compositionally biased region" description="Polar residues" evidence="2">
    <location>
        <begin position="17"/>
        <end position="28"/>
    </location>
</feature>
<organism evidence="3 4">
    <name type="scientific">Schistosoma japonicum</name>
    <name type="common">Blood fluke</name>
    <dbReference type="NCBI Taxonomy" id="6182"/>
    <lineage>
        <taxon>Eukaryota</taxon>
        <taxon>Metazoa</taxon>
        <taxon>Spiralia</taxon>
        <taxon>Lophotrochozoa</taxon>
        <taxon>Platyhelminthes</taxon>
        <taxon>Trematoda</taxon>
        <taxon>Digenea</taxon>
        <taxon>Strigeidida</taxon>
        <taxon>Schistosomatoidea</taxon>
        <taxon>Schistosomatidae</taxon>
        <taxon>Schistosoma</taxon>
    </lineage>
</organism>
<feature type="compositionally biased region" description="Polar residues" evidence="2">
    <location>
        <begin position="645"/>
        <end position="671"/>
    </location>
</feature>
<dbReference type="GO" id="GO:0071540">
    <property type="term" value="C:eukaryotic translation initiation factor 3 complex, eIF3e"/>
    <property type="evidence" value="ECO:0007669"/>
    <property type="project" value="TreeGrafter"/>
</dbReference>
<evidence type="ECO:0000256" key="1">
    <source>
        <dbReference type="SAM" id="Coils"/>
    </source>
</evidence>
<feature type="region of interest" description="Disordered" evidence="2">
    <location>
        <begin position="155"/>
        <end position="174"/>
    </location>
</feature>
<feature type="compositionally biased region" description="Polar residues" evidence="2">
    <location>
        <begin position="36"/>
        <end position="58"/>
    </location>
</feature>
<dbReference type="GO" id="GO:0071541">
    <property type="term" value="C:eukaryotic translation initiation factor 3 complex, eIF3m"/>
    <property type="evidence" value="ECO:0007669"/>
    <property type="project" value="TreeGrafter"/>
</dbReference>
<feature type="region of interest" description="Disordered" evidence="2">
    <location>
        <begin position="1"/>
        <end position="59"/>
    </location>
</feature>
<feature type="region of interest" description="Disordered" evidence="2">
    <location>
        <begin position="245"/>
        <end position="266"/>
    </location>
</feature>
<evidence type="ECO:0000313" key="3">
    <source>
        <dbReference type="EMBL" id="TNN15082.1"/>
    </source>
</evidence>
<feature type="region of interest" description="Disordered" evidence="2">
    <location>
        <begin position="921"/>
        <end position="945"/>
    </location>
</feature>
<keyword evidence="4" id="KW-1185">Reference proteome</keyword>
<evidence type="ECO:0000313" key="4">
    <source>
        <dbReference type="Proteomes" id="UP000311919"/>
    </source>
</evidence>
<feature type="compositionally biased region" description="Polar residues" evidence="2">
    <location>
        <begin position="161"/>
        <end position="174"/>
    </location>
</feature>
<feature type="region of interest" description="Disordered" evidence="2">
    <location>
        <begin position="307"/>
        <end position="342"/>
    </location>
</feature>
<dbReference type="GO" id="GO:0043614">
    <property type="term" value="C:multi-eIF complex"/>
    <property type="evidence" value="ECO:0007669"/>
    <property type="project" value="TreeGrafter"/>
</dbReference>
<feature type="coiled-coil region" evidence="1">
    <location>
        <begin position="516"/>
        <end position="617"/>
    </location>
</feature>
<dbReference type="PANTHER" id="PTHR14005">
    <property type="entry name" value="EUKARYOTIC TRANSLATION INITIATION FACTOR 3, THETA SUBUNIT"/>
    <property type="match status" value="1"/>
</dbReference>
<feature type="region of interest" description="Disordered" evidence="2">
    <location>
        <begin position="832"/>
        <end position="855"/>
    </location>
</feature>
<reference evidence="3 4" key="1">
    <citation type="submission" date="2019-03" db="EMBL/GenBank/DDBJ databases">
        <title>An improved genome assembly of the fluke Schistosoma japonicum.</title>
        <authorList>
            <person name="Hu W."/>
            <person name="Luo F."/>
            <person name="Yin M."/>
            <person name="Mo X."/>
            <person name="Sun C."/>
            <person name="Wu Q."/>
            <person name="Zhu B."/>
            <person name="Xiang M."/>
            <person name="Wang J."/>
            <person name="Wang Y."/>
            <person name="Zhang T."/>
            <person name="Xu B."/>
            <person name="Zheng H."/>
            <person name="Feng Z."/>
        </authorList>
    </citation>
    <scope>NUCLEOTIDE SEQUENCE [LARGE SCALE GENOMIC DNA]</scope>
    <source>
        <strain evidence="3">HuSjv2</strain>
        <tissue evidence="3">Worms</tissue>
    </source>
</reference>
<feature type="compositionally biased region" description="Low complexity" evidence="2">
    <location>
        <begin position="411"/>
        <end position="420"/>
    </location>
</feature>
<sequence length="945" mass="104351">MELNGVQNQPTDDEQVPNGSLTTGSGSAHQDPDLTRPSSADSSQLHRAPSNQSSNASLSIEERLRRVRAAEKLKQQQRYAAYIEAQQQAEMARMRQQEERRRKIEEMRQKEQTRRLSALERRAALELSNQARIERLRERSANRSGNNTFRRRFTEHDHSGRTASASPSLGMSRNPSSLMTTSCVVAFGSSAPRSICTQPSAAALRLKQAFEARLASYLTGRHSGCFFTAAATPYYSCFIDPSHGPRPPTSVYKSRPSSRGVTQSRRAVSAHAYVLRQTKSSCTRVTHARRQQNSLTNKYTTFKSGRSLISKDSKSPNTATVPDGHNFESNQTSEVISSRSNSSNECDKIGRFNHHGKVVTKHSTVAANCSKIKEDTGNIRESKRTGSSTMPPMMSKSVSGDALHQRHQKKPVLPSKPLSPTSYPTKIQEPETAISSHPQVPQSLSASESEINAKVAEVASTVTMPCNYSPTSPLSQVDTVKEETGVITTQLGPIKAETHGSGEGAVLKENEAAIYRAKLIEQRRLAKERMEEEQRRLEEENRIRRMQQEQARLAAEEETRLKVEQAAREAEEARLKEEQAAREAEEAQRAKEAEEVARAQAEEAERLEKLKRIEEERVLRKKKLDSIMSRVKRPVSTAKLGSEVVSESESAPNLQSTDITQLSSVPDTTCVSPDKVSHPEPSLDVQVPEIETKSSDTHTILNGRVTFTIDGEQENESSSSLEESVSQSPLSKTLIQKDLQNTVNNTFEDHVSSTTINGEEVKVTDLHSNQVDTDTETSLRISTTQSMSNSHSSVLKNNSSASHSTPLFKSALLQSMLGAGRLSTHAKDAVAGLRRNSSQVQDDQNKSDTWSQNTCHGDSPVSSFYSVNSTVIQDGDSVNINNSSSIMHSVRDTPRYYQHDLPHFNGSNGIQKSSTPIYLWSDGSNREASKPDSSLSSVPLDTSTH</sequence>
<evidence type="ECO:0008006" key="5">
    <source>
        <dbReference type="Google" id="ProtNLM"/>
    </source>
</evidence>
<gene>
    <name evidence="3" type="ORF">EWB00_001644</name>
</gene>
<dbReference type="PANTHER" id="PTHR14005:SF0">
    <property type="entry name" value="EUKARYOTIC TRANSLATION INITIATION FACTOR 3 SUBUNIT A"/>
    <property type="match status" value="1"/>
</dbReference>
<dbReference type="Proteomes" id="UP000311919">
    <property type="component" value="Unassembled WGS sequence"/>
</dbReference>
<dbReference type="AlphaFoldDB" id="A0A4Z2DF35"/>
<feature type="region of interest" description="Disordered" evidence="2">
    <location>
        <begin position="374"/>
        <end position="426"/>
    </location>
</feature>
<comment type="caution">
    <text evidence="3">The sequence shown here is derived from an EMBL/GenBank/DDBJ whole genome shotgun (WGS) entry which is preliminary data.</text>
</comment>